<dbReference type="InterPro" id="IPR036390">
    <property type="entry name" value="WH_DNA-bd_sf"/>
</dbReference>
<dbReference type="InterPro" id="IPR014757">
    <property type="entry name" value="Tscrpt_reg_IclR_C"/>
</dbReference>
<name>A0A6J4HBZ6_9CHLR</name>
<dbReference type="PROSITE" id="PS51078">
    <property type="entry name" value="ICLR_ED"/>
    <property type="match status" value="1"/>
</dbReference>
<dbReference type="InterPro" id="IPR036388">
    <property type="entry name" value="WH-like_DNA-bd_sf"/>
</dbReference>
<proteinExistence type="predicted"/>
<keyword evidence="2" id="KW-0238">DNA-binding</keyword>
<evidence type="ECO:0000256" key="4">
    <source>
        <dbReference type="SAM" id="MobiDB-lite"/>
    </source>
</evidence>
<reference evidence="7" key="1">
    <citation type="submission" date="2020-02" db="EMBL/GenBank/DDBJ databases">
        <authorList>
            <person name="Meier V. D."/>
        </authorList>
    </citation>
    <scope>NUCLEOTIDE SEQUENCE</scope>
    <source>
        <strain evidence="7">AVDCRST_MAG77</strain>
    </source>
</reference>
<evidence type="ECO:0000259" key="6">
    <source>
        <dbReference type="PROSITE" id="PS51078"/>
    </source>
</evidence>
<keyword evidence="1" id="KW-0805">Transcription regulation</keyword>
<dbReference type="AlphaFoldDB" id="A0A6J4HBZ6"/>
<dbReference type="PANTHER" id="PTHR30136:SF35">
    <property type="entry name" value="HTH-TYPE TRANSCRIPTIONAL REGULATOR RV1719"/>
    <property type="match status" value="1"/>
</dbReference>
<dbReference type="Pfam" id="PF01614">
    <property type="entry name" value="IclR_C"/>
    <property type="match status" value="1"/>
</dbReference>
<dbReference type="GO" id="GO:0045892">
    <property type="term" value="P:negative regulation of DNA-templated transcription"/>
    <property type="evidence" value="ECO:0007669"/>
    <property type="project" value="TreeGrafter"/>
</dbReference>
<dbReference type="GO" id="GO:0003677">
    <property type="term" value="F:DNA binding"/>
    <property type="evidence" value="ECO:0007669"/>
    <property type="project" value="UniProtKB-KW"/>
</dbReference>
<dbReference type="InterPro" id="IPR050707">
    <property type="entry name" value="HTH_MetabolicPath_Reg"/>
</dbReference>
<dbReference type="Gene3D" id="3.30.450.40">
    <property type="match status" value="1"/>
</dbReference>
<gene>
    <name evidence="7" type="ORF">AVDCRST_MAG77-441</name>
</gene>
<feature type="region of interest" description="Disordered" evidence="4">
    <location>
        <begin position="1"/>
        <end position="41"/>
    </location>
</feature>
<dbReference type="InterPro" id="IPR029016">
    <property type="entry name" value="GAF-like_dom_sf"/>
</dbReference>
<evidence type="ECO:0000256" key="2">
    <source>
        <dbReference type="ARBA" id="ARBA00023125"/>
    </source>
</evidence>
<evidence type="ECO:0000256" key="3">
    <source>
        <dbReference type="ARBA" id="ARBA00023163"/>
    </source>
</evidence>
<dbReference type="InterPro" id="IPR005471">
    <property type="entry name" value="Tscrpt_reg_IclR_N"/>
</dbReference>
<feature type="domain" description="IclR-ED" evidence="6">
    <location>
        <begin position="109"/>
        <end position="292"/>
    </location>
</feature>
<dbReference type="Pfam" id="PF09339">
    <property type="entry name" value="HTH_IclR"/>
    <property type="match status" value="1"/>
</dbReference>
<feature type="compositionally biased region" description="Low complexity" evidence="4">
    <location>
        <begin position="12"/>
        <end position="40"/>
    </location>
</feature>
<sequence>MATPGTERRKVGSSTGTAGGSTKRASGVRGSRQAAAGAAGEPKYHERALLRGLQVLTAFTVERPEHDLGSLSAALDLSKATLVRLLDCLKFAGFVEVDPRSGTYRLGLRAFEVGSVYQQTATLDHIGRPVLSHLAEATGQSTNLAVLDRGQVVHVSVVPSPRPIRYEGYVGLREDAYCTGLGKVLLAALEADAVEAYLRQATFRSRTPNTITDSDALRRELAEVIRRGYALDDEEVSPGLRCVAAPIRTAAGTSVAALSASGPKAEFEGPNLQTLVEAVTSAAADLGARLGAASRPPTGRAL</sequence>
<feature type="compositionally biased region" description="Basic and acidic residues" evidence="4">
    <location>
        <begin position="1"/>
        <end position="10"/>
    </location>
</feature>
<accession>A0A6J4HBZ6</accession>
<dbReference type="SMART" id="SM00346">
    <property type="entry name" value="HTH_ICLR"/>
    <property type="match status" value="1"/>
</dbReference>
<dbReference type="PANTHER" id="PTHR30136">
    <property type="entry name" value="HELIX-TURN-HELIX TRANSCRIPTIONAL REGULATOR, ICLR FAMILY"/>
    <property type="match status" value="1"/>
</dbReference>
<evidence type="ECO:0000256" key="1">
    <source>
        <dbReference type="ARBA" id="ARBA00023015"/>
    </source>
</evidence>
<dbReference type="Gene3D" id="1.10.10.10">
    <property type="entry name" value="Winged helix-like DNA-binding domain superfamily/Winged helix DNA-binding domain"/>
    <property type="match status" value="1"/>
</dbReference>
<keyword evidence="3" id="KW-0804">Transcription</keyword>
<feature type="domain" description="HTH iclR-type" evidence="5">
    <location>
        <begin position="46"/>
        <end position="108"/>
    </location>
</feature>
<dbReference type="SUPFAM" id="SSF46785">
    <property type="entry name" value="Winged helix' DNA-binding domain"/>
    <property type="match status" value="1"/>
</dbReference>
<dbReference type="GO" id="GO:0003700">
    <property type="term" value="F:DNA-binding transcription factor activity"/>
    <property type="evidence" value="ECO:0007669"/>
    <property type="project" value="TreeGrafter"/>
</dbReference>
<evidence type="ECO:0000259" key="5">
    <source>
        <dbReference type="PROSITE" id="PS51077"/>
    </source>
</evidence>
<dbReference type="EMBL" id="CADCTC010000031">
    <property type="protein sequence ID" value="CAA9220522.1"/>
    <property type="molecule type" value="Genomic_DNA"/>
</dbReference>
<protein>
    <submittedName>
        <fullName evidence="7">Transcriptional regulator, IclR family</fullName>
    </submittedName>
</protein>
<evidence type="ECO:0000313" key="7">
    <source>
        <dbReference type="EMBL" id="CAA9220522.1"/>
    </source>
</evidence>
<organism evidence="7">
    <name type="scientific">uncultured Chloroflexota bacterium</name>
    <dbReference type="NCBI Taxonomy" id="166587"/>
    <lineage>
        <taxon>Bacteria</taxon>
        <taxon>Bacillati</taxon>
        <taxon>Chloroflexota</taxon>
        <taxon>environmental samples</taxon>
    </lineage>
</organism>
<dbReference type="SUPFAM" id="SSF55781">
    <property type="entry name" value="GAF domain-like"/>
    <property type="match status" value="1"/>
</dbReference>
<dbReference type="PROSITE" id="PS51077">
    <property type="entry name" value="HTH_ICLR"/>
    <property type="match status" value="1"/>
</dbReference>